<comment type="caution">
    <text evidence="2">The sequence shown here is derived from an EMBL/GenBank/DDBJ whole genome shotgun (WGS) entry which is preliminary data.</text>
</comment>
<evidence type="ECO:0000313" key="3">
    <source>
        <dbReference type="Proteomes" id="UP000234323"/>
    </source>
</evidence>
<gene>
    <name evidence="2" type="ORF">RhiirA4_550836</name>
</gene>
<keyword evidence="3" id="KW-1185">Reference proteome</keyword>
<feature type="compositionally biased region" description="Basic and acidic residues" evidence="1">
    <location>
        <begin position="295"/>
        <end position="305"/>
    </location>
</feature>
<feature type="region of interest" description="Disordered" evidence="1">
    <location>
        <begin position="295"/>
        <end position="315"/>
    </location>
</feature>
<dbReference type="VEuPathDB" id="FungiDB:RhiirA1_325607"/>
<dbReference type="VEuPathDB" id="FungiDB:RhiirA1_469023"/>
<dbReference type="EMBL" id="LLXI01004838">
    <property type="protein sequence ID" value="PKY61001.1"/>
    <property type="molecule type" value="Genomic_DNA"/>
</dbReference>
<protein>
    <submittedName>
        <fullName evidence="2">Uncharacterized protein</fullName>
    </submittedName>
</protein>
<dbReference type="VEuPathDB" id="FungiDB:RhiirFUN_012851"/>
<organism evidence="2 3">
    <name type="scientific">Rhizophagus irregularis</name>
    <dbReference type="NCBI Taxonomy" id="588596"/>
    <lineage>
        <taxon>Eukaryota</taxon>
        <taxon>Fungi</taxon>
        <taxon>Fungi incertae sedis</taxon>
        <taxon>Mucoromycota</taxon>
        <taxon>Glomeromycotina</taxon>
        <taxon>Glomeromycetes</taxon>
        <taxon>Glomerales</taxon>
        <taxon>Glomeraceae</taxon>
        <taxon>Rhizophagus</taxon>
    </lineage>
</organism>
<dbReference type="AlphaFoldDB" id="A0A2I1HQ31"/>
<proteinExistence type="predicted"/>
<dbReference type="VEuPathDB" id="FungiDB:FUN_012410"/>
<dbReference type="Proteomes" id="UP000234323">
    <property type="component" value="Unassembled WGS sequence"/>
</dbReference>
<evidence type="ECO:0000313" key="2">
    <source>
        <dbReference type="EMBL" id="PKY61001.1"/>
    </source>
</evidence>
<accession>A0A2I1HQ31</accession>
<evidence type="ECO:0000256" key="1">
    <source>
        <dbReference type="SAM" id="MobiDB-lite"/>
    </source>
</evidence>
<feature type="compositionally biased region" description="Acidic residues" evidence="1">
    <location>
        <begin position="306"/>
        <end position="315"/>
    </location>
</feature>
<name>A0A2I1HQ31_9GLOM</name>
<reference evidence="2 3" key="1">
    <citation type="submission" date="2015-10" db="EMBL/GenBank/DDBJ databases">
        <title>Genome analyses suggest a sexual origin of heterokaryosis in a supposedly ancient asexual fungus.</title>
        <authorList>
            <person name="Ropars J."/>
            <person name="Sedzielewska K."/>
            <person name="Noel J."/>
            <person name="Charron P."/>
            <person name="Farinelli L."/>
            <person name="Marton T."/>
            <person name="Kruger M."/>
            <person name="Pelin A."/>
            <person name="Brachmann A."/>
            <person name="Corradi N."/>
        </authorList>
    </citation>
    <scope>NUCLEOTIDE SEQUENCE [LARGE SCALE GENOMIC DNA]</scope>
    <source>
        <strain evidence="2 3">A4</strain>
    </source>
</reference>
<sequence>MSGARLLTFGNSSARYDHFLQLINQNSSILYKNDVIKLDRQDDAAAYRTFCSSNFRQCLTTDYQVKIGMEGFAVYIFIIGEIVDSYLNRNIAPLERIRMVMTGYFFIQLWRIHIELLSQKYPDFISLRQNFLANQTFAIFTSLCESLVLLVKAHREYYSQIPFLPWYYGSEPVEHFFGIARQLNSDFDFADLIQMLPKISQYTKALRSKKLFFDQEKTVRQGYHFDYNYGNLEESMLEILRLWPTDEQISQTMKHSHHLAVELAEFLGMLQPADISPELNSLQILISIHEEEVLTSDRKNQSENDKEQDENDETDFSAAITEASHEMRRISTEGNNEENLSNLFQEGCSQLNLIDQVSEDLSTLYNGDSINLGFQYGSENNLDFEILLQQRQRHEAYTSKPLERRFRTVSKRPDTSANIQPNKASHFVAYFTKNENPEQRFVTQREKRWKENRRNVSITLAQLHAEELTAQLKKKKKVTNKKAQHSHIQIPNIENANISKDFPLIKGDYVFVIYGDQMCVGRVIAVYFEAYGNHCYTEEAIMDLDDISYISLHVYIPIHRLFSDLTREECNLLTHHLASNIVYHIGPTNVLIEENVLKLLGNEKQYYYDYFGRKDIIEKIQ</sequence>